<comment type="catalytic activity">
    <reaction evidence="3">
        <text>2 GTP = 3',3'-c-di-GMP + 2 diphosphate</text>
        <dbReference type="Rhea" id="RHEA:24898"/>
        <dbReference type="ChEBI" id="CHEBI:33019"/>
        <dbReference type="ChEBI" id="CHEBI:37565"/>
        <dbReference type="ChEBI" id="CHEBI:58805"/>
        <dbReference type="EC" id="2.7.7.65"/>
    </reaction>
</comment>
<comment type="cofactor">
    <cofactor evidence="1">
        <name>Mg(2+)</name>
        <dbReference type="ChEBI" id="CHEBI:18420"/>
    </cofactor>
</comment>
<gene>
    <name evidence="8" type="ORF">CWI69_06680</name>
</gene>
<dbReference type="Gene3D" id="3.30.70.270">
    <property type="match status" value="1"/>
</dbReference>
<evidence type="ECO:0000259" key="7">
    <source>
        <dbReference type="PROSITE" id="PS50887"/>
    </source>
</evidence>
<dbReference type="OrthoDB" id="6191081at2"/>
<dbReference type="EC" id="2.7.7.65" evidence="2"/>
<dbReference type="GO" id="GO:0052621">
    <property type="term" value="F:diguanylate cyclase activity"/>
    <property type="evidence" value="ECO:0007669"/>
    <property type="project" value="UniProtKB-EC"/>
</dbReference>
<dbReference type="InterPro" id="IPR043128">
    <property type="entry name" value="Rev_trsase/Diguanyl_cyclase"/>
</dbReference>
<organism evidence="8 9">
    <name type="scientific">Pseudidiomarina halophila</name>
    <dbReference type="NCBI Taxonomy" id="1449799"/>
    <lineage>
        <taxon>Bacteria</taxon>
        <taxon>Pseudomonadati</taxon>
        <taxon>Pseudomonadota</taxon>
        <taxon>Gammaproteobacteria</taxon>
        <taxon>Alteromonadales</taxon>
        <taxon>Idiomarinaceae</taxon>
        <taxon>Pseudidiomarina</taxon>
    </lineage>
</organism>
<keyword evidence="5" id="KW-1133">Transmembrane helix</keyword>
<evidence type="ECO:0000256" key="1">
    <source>
        <dbReference type="ARBA" id="ARBA00001946"/>
    </source>
</evidence>
<feature type="domain" description="GGDEF" evidence="7">
    <location>
        <begin position="517"/>
        <end position="656"/>
    </location>
</feature>
<dbReference type="InterPro" id="IPR019734">
    <property type="entry name" value="TPR_rpt"/>
</dbReference>
<evidence type="ECO:0000313" key="9">
    <source>
        <dbReference type="Proteomes" id="UP000287198"/>
    </source>
</evidence>
<dbReference type="Pfam" id="PF00990">
    <property type="entry name" value="GGDEF"/>
    <property type="match status" value="1"/>
</dbReference>
<name>A0A432XVG6_9GAMM</name>
<evidence type="ECO:0000256" key="3">
    <source>
        <dbReference type="ARBA" id="ARBA00034247"/>
    </source>
</evidence>
<keyword evidence="5" id="KW-0812">Transmembrane</keyword>
<dbReference type="InterPro" id="IPR011990">
    <property type="entry name" value="TPR-like_helical_dom_sf"/>
</dbReference>
<evidence type="ECO:0000256" key="6">
    <source>
        <dbReference type="SAM" id="SignalP"/>
    </source>
</evidence>
<dbReference type="SMART" id="SM00028">
    <property type="entry name" value="TPR"/>
    <property type="match status" value="5"/>
</dbReference>
<feature type="signal peptide" evidence="6">
    <location>
        <begin position="1"/>
        <end position="32"/>
    </location>
</feature>
<dbReference type="SUPFAM" id="SSF55073">
    <property type="entry name" value="Nucleotide cyclase"/>
    <property type="match status" value="1"/>
</dbReference>
<dbReference type="InterPro" id="IPR050469">
    <property type="entry name" value="Diguanylate_Cyclase"/>
</dbReference>
<keyword evidence="5" id="KW-0472">Membrane</keyword>
<keyword evidence="9" id="KW-1185">Reference proteome</keyword>
<dbReference type="SMART" id="SM00267">
    <property type="entry name" value="GGDEF"/>
    <property type="match status" value="1"/>
</dbReference>
<dbReference type="InterPro" id="IPR029787">
    <property type="entry name" value="Nucleotide_cyclase"/>
</dbReference>
<dbReference type="NCBIfam" id="TIGR00254">
    <property type="entry name" value="GGDEF"/>
    <property type="match status" value="1"/>
</dbReference>
<dbReference type="AlphaFoldDB" id="A0A432XVG6"/>
<reference evidence="9" key="1">
    <citation type="journal article" date="2018" name="Front. Microbiol.">
        <title>Genome-Based Analysis Reveals the Taxonomy and Diversity of the Family Idiomarinaceae.</title>
        <authorList>
            <person name="Liu Y."/>
            <person name="Lai Q."/>
            <person name="Shao Z."/>
        </authorList>
    </citation>
    <scope>NUCLEOTIDE SEQUENCE [LARGE SCALE GENOMIC DNA]</scope>
    <source>
        <strain evidence="9">BH195</strain>
    </source>
</reference>
<accession>A0A432XVG6</accession>
<dbReference type="CDD" id="cd01949">
    <property type="entry name" value="GGDEF"/>
    <property type="match status" value="1"/>
</dbReference>
<keyword evidence="6" id="KW-0732">Signal</keyword>
<feature type="chain" id="PRO_5019158691" description="diguanylate cyclase" evidence="6">
    <location>
        <begin position="33"/>
        <end position="692"/>
    </location>
</feature>
<dbReference type="PROSITE" id="PS50887">
    <property type="entry name" value="GGDEF"/>
    <property type="match status" value="1"/>
</dbReference>
<feature type="transmembrane region" description="Helical" evidence="5">
    <location>
        <begin position="448"/>
        <end position="468"/>
    </location>
</feature>
<comment type="caution">
    <text evidence="8">The sequence shown here is derived from an EMBL/GenBank/DDBJ whole genome shotgun (WGS) entry which is preliminary data.</text>
</comment>
<evidence type="ECO:0000313" key="8">
    <source>
        <dbReference type="EMBL" id="RUO52720.1"/>
    </source>
</evidence>
<dbReference type="InterPro" id="IPR000160">
    <property type="entry name" value="GGDEF_dom"/>
</dbReference>
<dbReference type="PANTHER" id="PTHR45138:SF9">
    <property type="entry name" value="DIGUANYLATE CYCLASE DGCM-RELATED"/>
    <property type="match status" value="1"/>
</dbReference>
<dbReference type="SUPFAM" id="SSF48452">
    <property type="entry name" value="TPR-like"/>
    <property type="match status" value="2"/>
</dbReference>
<dbReference type="Proteomes" id="UP000287198">
    <property type="component" value="Unassembled WGS sequence"/>
</dbReference>
<protein>
    <recommendedName>
        <fullName evidence="2">diguanylate cyclase</fullName>
        <ecNumber evidence="2">2.7.7.65</ecNumber>
    </recommendedName>
</protein>
<keyword evidence="4" id="KW-0175">Coiled coil</keyword>
<dbReference type="Gene3D" id="1.25.40.10">
    <property type="entry name" value="Tetratricopeptide repeat domain"/>
    <property type="match status" value="2"/>
</dbReference>
<dbReference type="RefSeq" id="WP_126763135.1">
    <property type="nucleotide sequence ID" value="NZ_JBHLTZ010000012.1"/>
</dbReference>
<feature type="coiled-coil region" evidence="4">
    <location>
        <begin position="215"/>
        <end position="242"/>
    </location>
</feature>
<dbReference type="PANTHER" id="PTHR45138">
    <property type="entry name" value="REGULATORY COMPONENTS OF SENSORY TRANSDUCTION SYSTEM"/>
    <property type="match status" value="1"/>
</dbReference>
<dbReference type="FunFam" id="3.30.70.270:FF:000001">
    <property type="entry name" value="Diguanylate cyclase domain protein"/>
    <property type="match status" value="1"/>
</dbReference>
<evidence type="ECO:0000256" key="2">
    <source>
        <dbReference type="ARBA" id="ARBA00012528"/>
    </source>
</evidence>
<proteinExistence type="predicted"/>
<evidence type="ECO:0000256" key="4">
    <source>
        <dbReference type="SAM" id="Coils"/>
    </source>
</evidence>
<evidence type="ECO:0000256" key="5">
    <source>
        <dbReference type="SAM" id="Phobius"/>
    </source>
</evidence>
<dbReference type="EMBL" id="PIPW01000002">
    <property type="protein sequence ID" value="RUO52720.1"/>
    <property type="molecule type" value="Genomic_DNA"/>
</dbReference>
<sequence>MKTSQNSTAIYKRFWHGFLACLFVIAIVTAQAQTANPPPPMDDAIEQQLDTMLNSNLSEAEMGEQLTAIIAEMSADTPVMTQVRVKSYLAMSHAYEGDIEQAYALLDEVDDLAQNSGYADALTEAAATRILIKTIEGKLTEAYTLINTAILPAASATLPRVRYFAHNLIASVYTQKNQTERALEHLIQASDAVNETNTARTPVRRIYLKLRISEIYTQQTQYEQALQQLNEAEETMRSANLETTFAPEIQFQRAYIATEKGDFDRAFDLYEELENSIKDDPLWAGMQPTVLNNLGDLAIRTQRFESGIATLEQALVIAEQQNNTITEQIIRFNLGFIQVHLGNHDAGLETMQNVVNQARGEWVDREVEALLGEYAEALAMADRYQLAYEVLREQRDLRETVFNTEMQKNVTELQNLYESKDKAQQIELLEQQNDLNAQMLQNERQQQLILALGIIVALLFSVLAFYLYRAARRSNLALKDANRRLADQSVRDPLTGLLNRRAMQQELQRQEKEGSAQSDAMILIDIDHFKRINDKFGHAAGDEVIIEVAKRLQAICRDNDKVIRWGGEEFLIYLTNAEPDALPRFVTRLLATIAEEPVTTKNSGDIAITATAGFISYPFANLSHAQMDWEATLMLVDKALYAGKVHGRNQAWGIMQLNVAHEHAEAILDNDLAEAIEQNIVTAITLHGPQAR</sequence>